<dbReference type="Gene3D" id="3.30.1600.10">
    <property type="entry name" value="SIR2/SIRT2 'Small Domain"/>
    <property type="match status" value="1"/>
</dbReference>
<dbReference type="PRINTS" id="PR01217">
    <property type="entry name" value="PRICHEXTENSN"/>
</dbReference>
<comment type="caution">
    <text evidence="8">The sequence shown here is derived from an EMBL/GenBank/DDBJ whole genome shotgun (WGS) entry which is preliminary data.</text>
</comment>
<protein>
    <submittedName>
        <fullName evidence="8">DHS-like NAD/FAD-binding domain-containing protein</fullName>
    </submittedName>
</protein>
<dbReference type="Gene3D" id="3.40.50.1220">
    <property type="entry name" value="TPP-binding domain"/>
    <property type="match status" value="2"/>
</dbReference>
<keyword evidence="5" id="KW-0479">Metal-binding</keyword>
<feature type="compositionally biased region" description="Pro residues" evidence="6">
    <location>
        <begin position="471"/>
        <end position="497"/>
    </location>
</feature>
<evidence type="ECO:0000256" key="3">
    <source>
        <dbReference type="ARBA" id="ARBA00022679"/>
    </source>
</evidence>
<dbReference type="InterPro" id="IPR026591">
    <property type="entry name" value="Sirtuin_cat_small_dom_sf"/>
</dbReference>
<dbReference type="AlphaFoldDB" id="A0A5C5G3H5"/>
<sequence>MQTLSLPRPGAVDEDKATTKALDSVALAVARSKRTVLLVGAGISTNAGIPDFRSPGSGLYSPPSESSSASPRPASTFVTPPSTLKGPALFSASVYSSPDTTAEHLRFVAAFKRSLDTITRNSSSPPSSPRTVQRPVTPTHDFMRLLKKRNKLLRVYTQNIDGLEGVGTGLAPVALAGITPCASSAPGLPAKAKGKGKAKVEGDYVQLHGAVHAVRCTGCDFVRAWSDEDGEAFAGGSVGACPQCEERASIRLARGQRTLSSLSRAFLRPSITLYNESPPASSASTIGSLSLSDLSASPGPDVMLVMGTSLRIPGFKKLVKEFARSVKSRGGVRVLVNREEIGSKSEWRDVFDYQVLGDTDAFVTRLTGDWKRLRPQDWTGTQATLGPLFASSKAAVTAAPTKKKPPPSPRKAPPSPHKAPPSPRKTPPLPRKTPPSPRKAPLAPQQPPPPPHKAPPSPRKPLFSLCLNSPSRPPAPALAPAPKVAPPPVIAPAPAPAPAKKRLPAPPSPAPPSVDANLSAEHPAHDAQLAPRCGGLDVPGLFAAAAVAPEPVCERAGVAIEGGREPGVDREGVCAAPAEGEGTIAGAERGEG</sequence>
<evidence type="ECO:0000259" key="7">
    <source>
        <dbReference type="PROSITE" id="PS50305"/>
    </source>
</evidence>
<dbReference type="GO" id="GO:0005739">
    <property type="term" value="C:mitochondrion"/>
    <property type="evidence" value="ECO:0007669"/>
    <property type="project" value="UniProtKB-SubCell"/>
</dbReference>
<feature type="domain" description="Deacetylase sirtuin-type" evidence="7">
    <location>
        <begin position="12"/>
        <end position="379"/>
    </location>
</feature>
<feature type="region of interest" description="Disordered" evidence="6">
    <location>
        <begin position="393"/>
        <end position="531"/>
    </location>
</feature>
<feature type="binding site" evidence="5">
    <location>
        <position position="216"/>
    </location>
    <ligand>
        <name>Zn(2+)</name>
        <dbReference type="ChEBI" id="CHEBI:29105"/>
    </ligand>
</feature>
<evidence type="ECO:0000256" key="5">
    <source>
        <dbReference type="PROSITE-ProRule" id="PRU00236"/>
    </source>
</evidence>
<dbReference type="InterPro" id="IPR026590">
    <property type="entry name" value="Ssirtuin_cat_dom"/>
</dbReference>
<dbReference type="Pfam" id="PF02146">
    <property type="entry name" value="SIR2"/>
    <property type="match status" value="2"/>
</dbReference>
<evidence type="ECO:0000256" key="2">
    <source>
        <dbReference type="ARBA" id="ARBA00006924"/>
    </source>
</evidence>
<dbReference type="Proteomes" id="UP000311382">
    <property type="component" value="Unassembled WGS sequence"/>
</dbReference>
<keyword evidence="5" id="KW-0862">Zinc</keyword>
<name>A0A5C5G3H5_9BASI</name>
<comment type="subcellular location">
    <subcellularLocation>
        <location evidence="1">Mitochondrion</location>
    </subcellularLocation>
</comment>
<feature type="binding site" evidence="5">
    <location>
        <position position="244"/>
    </location>
    <ligand>
        <name>Zn(2+)</name>
        <dbReference type="ChEBI" id="CHEBI:29105"/>
    </ligand>
</feature>
<dbReference type="GO" id="GO:0017136">
    <property type="term" value="F:histone deacetylase activity, NAD-dependent"/>
    <property type="evidence" value="ECO:0007669"/>
    <property type="project" value="TreeGrafter"/>
</dbReference>
<comment type="similarity">
    <text evidence="2">Belongs to the sirtuin family. Class I subfamily.</text>
</comment>
<dbReference type="GO" id="GO:0005634">
    <property type="term" value="C:nucleus"/>
    <property type="evidence" value="ECO:0007669"/>
    <property type="project" value="TreeGrafter"/>
</dbReference>
<proteinExistence type="inferred from homology"/>
<feature type="active site" description="Proton acceptor" evidence="5">
    <location>
        <position position="208"/>
    </location>
</feature>
<reference evidence="8 9" key="1">
    <citation type="submission" date="2019-03" db="EMBL/GenBank/DDBJ databases">
        <title>Rhodosporidium diobovatum UCD-FST 08-225 genome sequencing, assembly, and annotation.</title>
        <authorList>
            <person name="Fakankun I.U."/>
            <person name="Fristensky B."/>
            <person name="Levin D.B."/>
        </authorList>
    </citation>
    <scope>NUCLEOTIDE SEQUENCE [LARGE SCALE GENOMIC DNA]</scope>
    <source>
        <strain evidence="8 9">UCD-FST 08-225</strain>
    </source>
</reference>
<dbReference type="STRING" id="5288.A0A5C5G3H5"/>
<gene>
    <name evidence="8" type="ORF">DMC30DRAFT_414592</name>
</gene>
<dbReference type="GO" id="GO:0046872">
    <property type="term" value="F:metal ion binding"/>
    <property type="evidence" value="ECO:0007669"/>
    <property type="project" value="UniProtKB-KW"/>
</dbReference>
<feature type="region of interest" description="Disordered" evidence="6">
    <location>
        <begin position="50"/>
        <end position="80"/>
    </location>
</feature>
<feature type="compositionally biased region" description="Pro residues" evidence="6">
    <location>
        <begin position="406"/>
        <end position="459"/>
    </location>
</feature>
<dbReference type="GO" id="GO:0070403">
    <property type="term" value="F:NAD+ binding"/>
    <property type="evidence" value="ECO:0007669"/>
    <property type="project" value="InterPro"/>
</dbReference>
<evidence type="ECO:0000313" key="8">
    <source>
        <dbReference type="EMBL" id="TNY22992.1"/>
    </source>
</evidence>
<dbReference type="PANTHER" id="PTHR11085:SF8">
    <property type="entry name" value="NAD-DEPENDENT HISTONE DEACETYLASE HST3"/>
    <property type="match status" value="1"/>
</dbReference>
<dbReference type="SUPFAM" id="SSF52467">
    <property type="entry name" value="DHS-like NAD/FAD-binding domain"/>
    <property type="match status" value="1"/>
</dbReference>
<dbReference type="InterPro" id="IPR003000">
    <property type="entry name" value="Sirtuin"/>
</dbReference>
<keyword evidence="4" id="KW-0520">NAD</keyword>
<dbReference type="PROSITE" id="PS50305">
    <property type="entry name" value="SIRTUIN"/>
    <property type="match status" value="1"/>
</dbReference>
<organism evidence="8 9">
    <name type="scientific">Rhodotorula diobovata</name>
    <dbReference type="NCBI Taxonomy" id="5288"/>
    <lineage>
        <taxon>Eukaryota</taxon>
        <taxon>Fungi</taxon>
        <taxon>Dikarya</taxon>
        <taxon>Basidiomycota</taxon>
        <taxon>Pucciniomycotina</taxon>
        <taxon>Microbotryomycetes</taxon>
        <taxon>Sporidiobolales</taxon>
        <taxon>Sporidiobolaceae</taxon>
        <taxon>Rhodotorula</taxon>
    </lineage>
</organism>
<evidence type="ECO:0000256" key="6">
    <source>
        <dbReference type="SAM" id="MobiDB-lite"/>
    </source>
</evidence>
<dbReference type="InterPro" id="IPR029035">
    <property type="entry name" value="DHS-like_NAD/FAD-binding_dom"/>
</dbReference>
<feature type="compositionally biased region" description="Low complexity" evidence="6">
    <location>
        <begin position="53"/>
        <end position="75"/>
    </location>
</feature>
<accession>A0A5C5G3H5</accession>
<dbReference type="EMBL" id="SOZI01000017">
    <property type="protein sequence ID" value="TNY22992.1"/>
    <property type="molecule type" value="Genomic_DNA"/>
</dbReference>
<dbReference type="OrthoDB" id="2919105at2759"/>
<dbReference type="PANTHER" id="PTHR11085">
    <property type="entry name" value="NAD-DEPENDENT PROTEIN DEACYLASE SIRTUIN-5, MITOCHONDRIAL-RELATED"/>
    <property type="match status" value="1"/>
</dbReference>
<dbReference type="InterPro" id="IPR050134">
    <property type="entry name" value="NAD-dep_sirtuin_deacylases"/>
</dbReference>
<evidence type="ECO:0000256" key="1">
    <source>
        <dbReference type="ARBA" id="ARBA00004173"/>
    </source>
</evidence>
<keyword evidence="9" id="KW-1185">Reference proteome</keyword>
<keyword evidence="3" id="KW-0808">Transferase</keyword>
<evidence type="ECO:0000313" key="9">
    <source>
        <dbReference type="Proteomes" id="UP000311382"/>
    </source>
</evidence>
<feature type="binding site" evidence="5">
    <location>
        <position position="241"/>
    </location>
    <ligand>
        <name>Zn(2+)</name>
        <dbReference type="ChEBI" id="CHEBI:29105"/>
    </ligand>
</feature>
<evidence type="ECO:0000256" key="4">
    <source>
        <dbReference type="ARBA" id="ARBA00023027"/>
    </source>
</evidence>
<feature type="binding site" evidence="5">
    <location>
        <position position="219"/>
    </location>
    <ligand>
        <name>Zn(2+)</name>
        <dbReference type="ChEBI" id="CHEBI:29105"/>
    </ligand>
</feature>